<name>A0A812I865_9DINO</name>
<evidence type="ECO:0000313" key="2">
    <source>
        <dbReference type="EMBL" id="CAE7022590.1"/>
    </source>
</evidence>
<dbReference type="AlphaFoldDB" id="A0A812I865"/>
<feature type="signal peptide" evidence="1">
    <location>
        <begin position="1"/>
        <end position="22"/>
    </location>
</feature>
<keyword evidence="1" id="KW-0732">Signal</keyword>
<feature type="chain" id="PRO_5032469611" description="Apple domain-containing protein" evidence="1">
    <location>
        <begin position="23"/>
        <end position="821"/>
    </location>
</feature>
<comment type="caution">
    <text evidence="2">The sequence shown here is derived from an EMBL/GenBank/DDBJ whole genome shotgun (WGS) entry which is preliminary data.</text>
</comment>
<sequence length="821" mass="87106">MAACLSSGRLATHALAWALALAAHGESPASCLSTSAEYSCIANTSCGNEAMATHLGPMSLEACLAACQGFQDCQVIQYHCNTFCLLLRDCGTHADTACGGSLYLRNLDRAPGTALTTESVDLSKCYEGYAGDGQVLDDFTCTEASYCADKGWGVKDHHGMSLLRCSALCRATNCQAFQFGCSNSCTLFPTITDCTVKGPSTCSSIYWRLHNRSETEVSLALGRTAAYSPQACSFQGCWVSAQCPANSRPVACQTVPPNSGHGVYSTDQGCAAQGSGEAILAEAICMQGFSTSSVRSAWGIDNMTLSCPSGFLPVACNCLQNSWSVGEPCTGLNEFPPTFSADGHLVCTRDIDSGLGAFVRMSWNIGARISAICLPTTGTVLEYSLFNTRDSAGSAAESEARYCGWAKTHIRNDVDCSAWMRNPLPDGGCNMSECQGLADCAEVCTACSVCQGIYFYLGLGNVDDASYSQSPARCYFQGDTLNNINMAVEGYPSVATASSPWAVYVNSRDARCGPERFLRGVSFFQDSLCTELVVPSTLVASAYKDGTNYTLRAGWWKIPSRFAPRSCSSCPAKSLRVTAVFDPPVSVLCAIVDSSVDFAAGWTLSQGSSIDSAFAQSVSGSLVAFGSAHKSRSAPVMVRGATATLRGTMLLACALSVCPKDSIYLPQLLAGAMASVLGLRQHMIDFHGSPVRSEDERQVAQSYAFVMVVKIVVSTPADVGSYLNAAALLKHMRYHLAVLTEALQELHSLPFTVQQLSTFTEHVSVPQALHALPTLPTPRASTTTPITTRPLQELAGSLNDLGHSAYFIAFVGLIVPILGFI</sequence>
<accession>A0A812I865</accession>
<protein>
    <recommendedName>
        <fullName evidence="4">Apple domain-containing protein</fullName>
    </recommendedName>
</protein>
<gene>
    <name evidence="2" type="ORF">SNAT2548_LOCUS2939</name>
</gene>
<dbReference type="EMBL" id="CAJNDS010000177">
    <property type="protein sequence ID" value="CAE7022590.1"/>
    <property type="molecule type" value="Genomic_DNA"/>
</dbReference>
<dbReference type="OrthoDB" id="424635at2759"/>
<evidence type="ECO:0000256" key="1">
    <source>
        <dbReference type="SAM" id="SignalP"/>
    </source>
</evidence>
<reference evidence="2" key="1">
    <citation type="submission" date="2021-02" db="EMBL/GenBank/DDBJ databases">
        <authorList>
            <person name="Dougan E. K."/>
            <person name="Rhodes N."/>
            <person name="Thang M."/>
            <person name="Chan C."/>
        </authorList>
    </citation>
    <scope>NUCLEOTIDE SEQUENCE</scope>
</reference>
<keyword evidence="3" id="KW-1185">Reference proteome</keyword>
<proteinExistence type="predicted"/>
<evidence type="ECO:0008006" key="4">
    <source>
        <dbReference type="Google" id="ProtNLM"/>
    </source>
</evidence>
<dbReference type="Proteomes" id="UP000604046">
    <property type="component" value="Unassembled WGS sequence"/>
</dbReference>
<organism evidence="2 3">
    <name type="scientific">Symbiodinium natans</name>
    <dbReference type="NCBI Taxonomy" id="878477"/>
    <lineage>
        <taxon>Eukaryota</taxon>
        <taxon>Sar</taxon>
        <taxon>Alveolata</taxon>
        <taxon>Dinophyceae</taxon>
        <taxon>Suessiales</taxon>
        <taxon>Symbiodiniaceae</taxon>
        <taxon>Symbiodinium</taxon>
    </lineage>
</organism>
<evidence type="ECO:0000313" key="3">
    <source>
        <dbReference type="Proteomes" id="UP000604046"/>
    </source>
</evidence>